<feature type="compositionally biased region" description="Pro residues" evidence="3">
    <location>
        <begin position="90"/>
        <end position="102"/>
    </location>
</feature>
<evidence type="ECO:0000259" key="4">
    <source>
        <dbReference type="PROSITE" id="PS50048"/>
    </source>
</evidence>
<dbReference type="Gene3D" id="4.10.240.10">
    <property type="entry name" value="Zn(2)-C6 fungal-type DNA-binding domain"/>
    <property type="match status" value="1"/>
</dbReference>
<organism evidence="5 6">
    <name type="scientific">Rhodotorula mucilaginosa</name>
    <name type="common">Yeast</name>
    <name type="synonym">Rhodotorula rubra</name>
    <dbReference type="NCBI Taxonomy" id="5537"/>
    <lineage>
        <taxon>Eukaryota</taxon>
        <taxon>Fungi</taxon>
        <taxon>Dikarya</taxon>
        <taxon>Basidiomycota</taxon>
        <taxon>Pucciniomycotina</taxon>
        <taxon>Microbotryomycetes</taxon>
        <taxon>Sporidiobolales</taxon>
        <taxon>Sporidiobolaceae</taxon>
        <taxon>Rhodotorula</taxon>
    </lineage>
</organism>
<evidence type="ECO:0000256" key="2">
    <source>
        <dbReference type="ARBA" id="ARBA00023242"/>
    </source>
</evidence>
<comment type="caution">
    <text evidence="5">The sequence shown here is derived from an EMBL/GenBank/DDBJ whole genome shotgun (WGS) entry which is preliminary data.</text>
</comment>
<keyword evidence="1" id="KW-0479">Metal-binding</keyword>
<name>A0A9P7B3C5_RHOMI</name>
<dbReference type="GO" id="GO:0000981">
    <property type="term" value="F:DNA-binding transcription factor activity, RNA polymerase II-specific"/>
    <property type="evidence" value="ECO:0007669"/>
    <property type="project" value="InterPro"/>
</dbReference>
<dbReference type="PANTHER" id="PTHR31644:SF2">
    <property type="entry name" value="TRANSCRIPTIONAL ACTIVATOR ARO80-RELATED"/>
    <property type="match status" value="1"/>
</dbReference>
<dbReference type="CDD" id="cd00067">
    <property type="entry name" value="GAL4"/>
    <property type="match status" value="1"/>
</dbReference>
<dbReference type="InterPro" id="IPR052780">
    <property type="entry name" value="AAA_Catabolism_Regulators"/>
</dbReference>
<feature type="region of interest" description="Disordered" evidence="3">
    <location>
        <begin position="1"/>
        <end position="31"/>
    </location>
</feature>
<accession>A0A9P7B3C5</accession>
<dbReference type="GO" id="GO:0009074">
    <property type="term" value="P:aromatic amino acid family catabolic process"/>
    <property type="evidence" value="ECO:0007669"/>
    <property type="project" value="TreeGrafter"/>
</dbReference>
<keyword evidence="6" id="KW-1185">Reference proteome</keyword>
<feature type="compositionally biased region" description="Polar residues" evidence="3">
    <location>
        <begin position="110"/>
        <end position="123"/>
    </location>
</feature>
<dbReference type="InterPro" id="IPR007219">
    <property type="entry name" value="XnlR_reg_dom"/>
</dbReference>
<dbReference type="SMART" id="SM00066">
    <property type="entry name" value="GAL4"/>
    <property type="match status" value="1"/>
</dbReference>
<feature type="domain" description="Zn(2)-C6 fungal-type" evidence="4">
    <location>
        <begin position="32"/>
        <end position="68"/>
    </location>
</feature>
<sequence length="1104" mass="118640">MDLTPTGSLPPEGTDQADAARQQGKPKRTYRACQPCRARKLKCDLGDPEAPSDPPCKRCRRESRECVFVLRANAKSYLDGLATNSAEGSPAPPPYTATPPQRPTKRAKTGHTSVSPPQSNINTGIAEELPEPSGSGTSQSTTAQAGPVPTPHLGGWSAPPSTRASYVPTTVASPASETSVQAGPSRLTELYRDSPVASTSTAESGGGGYDPRNPHFRHPGLARASVSGPPAVGETISSATSTDGYDEEEEESDERGRSRQPGPRGAGSARDANVLLSSTLHNPSDALRLLATASSLRSAEAFAYKSDAMSDSRSRAGSIGRSTERRNSSGSRERRRSSRSRERPAGMNPSPLASVMPGDGPLLEEAEEAREGVEPSREEQRSVWQRWVPIQEGMVSISEAEALLAFFKDHMAHLYPLLLDRIFEPVHLPALTSRESLLLAAMITISARYSSLPSRTRGRTIHEALAEYCRDELVGILDGSGAMRHISSVEALLLLTEWPPITVGRAQKGNSREREGRSSSRRRTGWGRGRSATRVDQRDQSAGGGGRAEERVASGSRQRNGFGNSDLDEDGANEENAEALLRSSAQYDGMSWSFIGCAVRLAQELGISNIEFDSAKGTSLSWEEERRLRTWIYCYNADRHVSVRLDMSSSWWEQVTNHASHGVRREGGSELWAERTLPQGLIAALMGTIQERLYPNKEITRSMLRTGHWESFIRSLDHELRMMLLKSQNVLQQGNIESTLLQMEFEYVRLYGNAIALRALQERLRRAVKANDLWFVSPSLLNLQEGQWILDALAAAQSILDRTVNFLAPKGYLRLAPSRLHQRILFASTFLFKALAVGVVEHGQSKVLGLLNQTITVLRDNASDRQHIACGFAALLRRLQAQCKPTLFSRFGVRVQNGGDANADGAAAASAPTPAATTAAPADQPSPAPEGSQAQGSNDPVLAPTPSATGSLPPSAAATPRFNIPGLPPVAESGPPVDQVTGLPLQQQFTPTTPQAQTMSASTPGALPPWLAGAGEPAIEMGGFRLGDVFAPVPMGGLGDPNAHGGMRSMYEWDPMSHSIQVGHEQDLLFQSLWGGGMATGGDLGGMGGANPALNLFGTLVGDE</sequence>
<dbReference type="CDD" id="cd12148">
    <property type="entry name" value="fungal_TF_MHR"/>
    <property type="match status" value="1"/>
</dbReference>
<dbReference type="GO" id="GO:0005634">
    <property type="term" value="C:nucleus"/>
    <property type="evidence" value="ECO:0007669"/>
    <property type="project" value="TreeGrafter"/>
</dbReference>
<dbReference type="InterPro" id="IPR001138">
    <property type="entry name" value="Zn2Cys6_DnaBD"/>
</dbReference>
<dbReference type="Proteomes" id="UP000777482">
    <property type="component" value="Unassembled WGS sequence"/>
</dbReference>
<dbReference type="OrthoDB" id="39175at2759"/>
<dbReference type="GO" id="GO:0008270">
    <property type="term" value="F:zinc ion binding"/>
    <property type="evidence" value="ECO:0007669"/>
    <property type="project" value="InterPro"/>
</dbReference>
<dbReference type="PANTHER" id="PTHR31644">
    <property type="entry name" value="TRANSCRIPTIONAL ACTIVATOR ARO80-RELATED"/>
    <property type="match status" value="1"/>
</dbReference>
<evidence type="ECO:0000256" key="3">
    <source>
        <dbReference type="SAM" id="MobiDB-lite"/>
    </source>
</evidence>
<dbReference type="InterPro" id="IPR036864">
    <property type="entry name" value="Zn2-C6_fun-type_DNA-bd_sf"/>
</dbReference>
<dbReference type="Pfam" id="PF00172">
    <property type="entry name" value="Zn_clus"/>
    <property type="match status" value="1"/>
</dbReference>
<feature type="region of interest" description="Disordered" evidence="3">
    <location>
        <begin position="81"/>
        <end position="283"/>
    </location>
</feature>
<dbReference type="SUPFAM" id="SSF57701">
    <property type="entry name" value="Zn2/Cys6 DNA-binding domain"/>
    <property type="match status" value="1"/>
</dbReference>
<dbReference type="PROSITE" id="PS00463">
    <property type="entry name" value="ZN2_CY6_FUNGAL_1"/>
    <property type="match status" value="1"/>
</dbReference>
<evidence type="ECO:0000313" key="6">
    <source>
        <dbReference type="Proteomes" id="UP000777482"/>
    </source>
</evidence>
<protein>
    <recommendedName>
        <fullName evidence="4">Zn(2)-C6 fungal-type domain-containing protein</fullName>
    </recommendedName>
</protein>
<dbReference type="GO" id="GO:0006351">
    <property type="term" value="P:DNA-templated transcription"/>
    <property type="evidence" value="ECO:0007669"/>
    <property type="project" value="InterPro"/>
</dbReference>
<keyword evidence="2" id="KW-0539">Nucleus</keyword>
<feature type="region of interest" description="Disordered" evidence="3">
    <location>
        <begin position="902"/>
        <end position="981"/>
    </location>
</feature>
<dbReference type="EMBL" id="PUHQ01000092">
    <property type="protein sequence ID" value="KAG0656771.1"/>
    <property type="molecule type" value="Genomic_DNA"/>
</dbReference>
<feature type="compositionally biased region" description="Low complexity" evidence="3">
    <location>
        <begin position="133"/>
        <end position="146"/>
    </location>
</feature>
<evidence type="ECO:0000313" key="5">
    <source>
        <dbReference type="EMBL" id="KAG0656771.1"/>
    </source>
</evidence>
<dbReference type="GO" id="GO:0003677">
    <property type="term" value="F:DNA binding"/>
    <property type="evidence" value="ECO:0007669"/>
    <property type="project" value="InterPro"/>
</dbReference>
<feature type="compositionally biased region" description="Acidic residues" evidence="3">
    <location>
        <begin position="244"/>
        <end position="253"/>
    </location>
</feature>
<feature type="compositionally biased region" description="Low complexity" evidence="3">
    <location>
        <begin position="902"/>
        <end position="925"/>
    </location>
</feature>
<dbReference type="SMART" id="SM00906">
    <property type="entry name" value="Fungal_trans"/>
    <property type="match status" value="1"/>
</dbReference>
<dbReference type="PROSITE" id="PS50048">
    <property type="entry name" value="ZN2_CY6_FUNGAL_2"/>
    <property type="match status" value="1"/>
</dbReference>
<reference evidence="5 6" key="1">
    <citation type="submission" date="2020-11" db="EMBL/GenBank/DDBJ databases">
        <title>Kefir isolates.</title>
        <authorList>
            <person name="Marcisauskas S."/>
            <person name="Kim Y."/>
            <person name="Blasche S."/>
        </authorList>
    </citation>
    <scope>NUCLEOTIDE SEQUENCE [LARGE SCALE GENOMIC DNA]</scope>
    <source>
        <strain evidence="5 6">KR</strain>
    </source>
</reference>
<evidence type="ECO:0000256" key="1">
    <source>
        <dbReference type="ARBA" id="ARBA00022723"/>
    </source>
</evidence>
<proteinExistence type="predicted"/>
<gene>
    <name evidence="5" type="ORF">C6P46_006977</name>
</gene>
<dbReference type="AlphaFoldDB" id="A0A9P7B3C5"/>
<feature type="region of interest" description="Disordered" evidence="3">
    <location>
        <begin position="306"/>
        <end position="360"/>
    </location>
</feature>
<dbReference type="GO" id="GO:0045944">
    <property type="term" value="P:positive regulation of transcription by RNA polymerase II"/>
    <property type="evidence" value="ECO:0007669"/>
    <property type="project" value="TreeGrafter"/>
</dbReference>
<feature type="compositionally biased region" description="Polar residues" evidence="3">
    <location>
        <begin position="159"/>
        <end position="182"/>
    </location>
</feature>
<feature type="region of interest" description="Disordered" evidence="3">
    <location>
        <begin position="505"/>
        <end position="571"/>
    </location>
</feature>